<dbReference type="PANTHER" id="PTHR30386:SF26">
    <property type="entry name" value="TRANSPORT PROTEIN COMB"/>
    <property type="match status" value="1"/>
</dbReference>
<name>A0A5M8R554_9BACT</name>
<dbReference type="Proteomes" id="UP000323994">
    <property type="component" value="Unassembled WGS sequence"/>
</dbReference>
<evidence type="ECO:0000259" key="8">
    <source>
        <dbReference type="Pfam" id="PF25954"/>
    </source>
</evidence>
<dbReference type="RefSeq" id="WP_139010625.1">
    <property type="nucleotide sequence ID" value="NZ_VBSN01000019.1"/>
</dbReference>
<dbReference type="PRINTS" id="PR01490">
    <property type="entry name" value="RTXTOXIND"/>
</dbReference>
<keyword evidence="3 6" id="KW-1133">Transmembrane helix</keyword>
<keyword evidence="10" id="KW-1185">Reference proteome</keyword>
<keyword evidence="4 6" id="KW-0472">Membrane</keyword>
<reference evidence="9 10" key="1">
    <citation type="submission" date="2019-05" db="EMBL/GenBank/DDBJ databases">
        <authorList>
            <person name="Qu J.-H."/>
        </authorList>
    </citation>
    <scope>NUCLEOTIDE SEQUENCE [LARGE SCALE GENOMIC DNA]</scope>
    <source>
        <strain evidence="9 10">NS28</strain>
    </source>
</reference>
<dbReference type="InterPro" id="IPR058792">
    <property type="entry name" value="Beta-barrel_RND_2"/>
</dbReference>
<accession>A0A5M8R554</accession>
<feature type="coiled-coil region" evidence="5">
    <location>
        <begin position="172"/>
        <end position="234"/>
    </location>
</feature>
<evidence type="ECO:0000256" key="2">
    <source>
        <dbReference type="ARBA" id="ARBA00022692"/>
    </source>
</evidence>
<evidence type="ECO:0000313" key="10">
    <source>
        <dbReference type="Proteomes" id="UP000323994"/>
    </source>
</evidence>
<dbReference type="Gene3D" id="2.40.50.100">
    <property type="match status" value="1"/>
</dbReference>
<evidence type="ECO:0000313" key="9">
    <source>
        <dbReference type="EMBL" id="KAA6441282.1"/>
    </source>
</evidence>
<dbReference type="Gene3D" id="1.10.287.470">
    <property type="entry name" value="Helix hairpin bin"/>
    <property type="match status" value="1"/>
</dbReference>
<evidence type="ECO:0000256" key="6">
    <source>
        <dbReference type="SAM" id="Phobius"/>
    </source>
</evidence>
<evidence type="ECO:0000256" key="1">
    <source>
        <dbReference type="ARBA" id="ARBA00004167"/>
    </source>
</evidence>
<organism evidence="9 10">
    <name type="scientific">Dyadobacter flavalbus</name>
    <dbReference type="NCBI Taxonomy" id="2579942"/>
    <lineage>
        <taxon>Bacteria</taxon>
        <taxon>Pseudomonadati</taxon>
        <taxon>Bacteroidota</taxon>
        <taxon>Cytophagia</taxon>
        <taxon>Cytophagales</taxon>
        <taxon>Spirosomataceae</taxon>
        <taxon>Dyadobacter</taxon>
    </lineage>
</organism>
<dbReference type="InterPro" id="IPR050739">
    <property type="entry name" value="MFP"/>
</dbReference>
<dbReference type="InterPro" id="IPR058625">
    <property type="entry name" value="MdtA-like_BSH"/>
</dbReference>
<comment type="subcellular location">
    <subcellularLocation>
        <location evidence="1">Membrane</location>
        <topology evidence="1">Single-pass membrane protein</topology>
    </subcellularLocation>
</comment>
<dbReference type="GO" id="GO:0055085">
    <property type="term" value="P:transmembrane transport"/>
    <property type="evidence" value="ECO:0007669"/>
    <property type="project" value="InterPro"/>
</dbReference>
<gene>
    <name evidence="9" type="ORF">FEM33_02955</name>
</gene>
<dbReference type="SUPFAM" id="SSF111369">
    <property type="entry name" value="HlyD-like secretion proteins"/>
    <property type="match status" value="2"/>
</dbReference>
<dbReference type="EMBL" id="VBSN01000019">
    <property type="protein sequence ID" value="KAA6441282.1"/>
    <property type="molecule type" value="Genomic_DNA"/>
</dbReference>
<evidence type="ECO:0000256" key="4">
    <source>
        <dbReference type="ARBA" id="ARBA00023136"/>
    </source>
</evidence>
<keyword evidence="5" id="KW-0175">Coiled coil</keyword>
<protein>
    <submittedName>
        <fullName evidence="9">HlyD family secretion protein</fullName>
    </submittedName>
</protein>
<evidence type="ECO:0000259" key="7">
    <source>
        <dbReference type="Pfam" id="PF25917"/>
    </source>
</evidence>
<feature type="transmembrane region" description="Helical" evidence="6">
    <location>
        <begin position="20"/>
        <end position="38"/>
    </location>
</feature>
<proteinExistence type="predicted"/>
<evidence type="ECO:0000256" key="3">
    <source>
        <dbReference type="ARBA" id="ARBA00022989"/>
    </source>
</evidence>
<comment type="caution">
    <text evidence="9">The sequence shown here is derived from an EMBL/GenBank/DDBJ whole genome shotgun (WGS) entry which is preliminary data.</text>
</comment>
<sequence length="370" mass="40583">METNHSTIEAEEAAPKKKSYRFIIILVLLIAIGGTWGYTKYNHGLHHEETDDAQVDANISPVIPRISGYVTEIRVKDNQSVKKGDTLIVLDKRDQLIKLEQARAALSSSQGNLGFANATTTASQASGITYEANISVVEAQIEAAKVNVWRATQDFARYENLIKDHSITQQEFEQASAAKQTAERQLQVLVAQRNAAERQAKAAGQQTRATSVQSRVANANIKAHQADIANAELNLSYTVITAPTDGRVSKVNAQVGQYLQAGQSLFSIISTTEPWVVANFKETQLTKMKLGQRVLVHVDAYPDHEFEAKVASFSPATGARFALLPPDNASGNFVKVVQRLPVRIEFTNANDARIAQLRPGMNVFVDVELD</sequence>
<dbReference type="Pfam" id="PF25917">
    <property type="entry name" value="BSH_RND"/>
    <property type="match status" value="1"/>
</dbReference>
<dbReference type="Gene3D" id="2.40.30.170">
    <property type="match status" value="1"/>
</dbReference>
<feature type="domain" description="CusB-like beta-barrel" evidence="8">
    <location>
        <begin position="275"/>
        <end position="316"/>
    </location>
</feature>
<dbReference type="PANTHER" id="PTHR30386">
    <property type="entry name" value="MEMBRANE FUSION SUBUNIT OF EMRAB-TOLC MULTIDRUG EFFLUX PUMP"/>
    <property type="match status" value="1"/>
</dbReference>
<evidence type="ECO:0000256" key="5">
    <source>
        <dbReference type="SAM" id="Coils"/>
    </source>
</evidence>
<dbReference type="OrthoDB" id="9811754at2"/>
<dbReference type="Pfam" id="PF25954">
    <property type="entry name" value="Beta-barrel_RND_2"/>
    <property type="match status" value="1"/>
</dbReference>
<keyword evidence="2 6" id="KW-0812">Transmembrane</keyword>
<feature type="domain" description="Multidrug resistance protein MdtA-like barrel-sandwich hybrid" evidence="7">
    <location>
        <begin position="61"/>
        <end position="269"/>
    </location>
</feature>
<dbReference type="AlphaFoldDB" id="A0A5M8R554"/>
<dbReference type="GO" id="GO:0016020">
    <property type="term" value="C:membrane"/>
    <property type="evidence" value="ECO:0007669"/>
    <property type="project" value="UniProtKB-SubCell"/>
</dbReference>